<dbReference type="InterPro" id="IPR002110">
    <property type="entry name" value="Ankyrin_rpt"/>
</dbReference>
<evidence type="ECO:0000256" key="4">
    <source>
        <dbReference type="SAM" id="SignalP"/>
    </source>
</evidence>
<dbReference type="SUPFAM" id="SSF48403">
    <property type="entry name" value="Ankyrin repeat"/>
    <property type="match status" value="1"/>
</dbReference>
<name>A0ABP7MUF8_9BACT</name>
<evidence type="ECO:0000256" key="2">
    <source>
        <dbReference type="ARBA" id="ARBA00023043"/>
    </source>
</evidence>
<dbReference type="RefSeq" id="WP_345112187.1">
    <property type="nucleotide sequence ID" value="NZ_BAABDH010000022.1"/>
</dbReference>
<gene>
    <name evidence="5" type="ORF">GCM10022406_14760</name>
</gene>
<feature type="repeat" description="ANK" evidence="3">
    <location>
        <begin position="59"/>
        <end position="91"/>
    </location>
</feature>
<feature type="chain" id="PRO_5047048354" description="Ankyrin repeat domain-containing protein" evidence="4">
    <location>
        <begin position="21"/>
        <end position="150"/>
    </location>
</feature>
<keyword evidence="4" id="KW-0732">Signal</keyword>
<sequence length="150" mass="15534">MKKRFLFLSLLLTLAGAALATPPSKELFTAVMKNNAPQVETLLAAGADPNSAIEVVPGFPTTYLITAANNGSLDVVKILLKHKAQVNQADAFKATALMAAAGKGHKAVVELLLASGADAKAKDDDGKDALAAARESGNAEVVKLIEARLK</sequence>
<evidence type="ECO:0000313" key="6">
    <source>
        <dbReference type="Proteomes" id="UP001499909"/>
    </source>
</evidence>
<comment type="caution">
    <text evidence="5">The sequence shown here is derived from an EMBL/GenBank/DDBJ whole genome shotgun (WGS) entry which is preliminary data.</text>
</comment>
<protein>
    <recommendedName>
        <fullName evidence="7">Ankyrin repeat domain-containing protein</fullName>
    </recommendedName>
</protein>
<dbReference type="Pfam" id="PF12796">
    <property type="entry name" value="Ank_2"/>
    <property type="match status" value="1"/>
</dbReference>
<dbReference type="Proteomes" id="UP001499909">
    <property type="component" value="Unassembled WGS sequence"/>
</dbReference>
<keyword evidence="1" id="KW-0677">Repeat</keyword>
<dbReference type="EMBL" id="BAABDH010000022">
    <property type="protein sequence ID" value="GAA3930477.1"/>
    <property type="molecule type" value="Genomic_DNA"/>
</dbReference>
<keyword evidence="6" id="KW-1185">Reference proteome</keyword>
<organism evidence="5 6">
    <name type="scientific">Hymenobacter algoricola</name>
    <dbReference type="NCBI Taxonomy" id="486267"/>
    <lineage>
        <taxon>Bacteria</taxon>
        <taxon>Pseudomonadati</taxon>
        <taxon>Bacteroidota</taxon>
        <taxon>Cytophagia</taxon>
        <taxon>Cytophagales</taxon>
        <taxon>Hymenobacteraceae</taxon>
        <taxon>Hymenobacter</taxon>
    </lineage>
</organism>
<proteinExistence type="predicted"/>
<dbReference type="PANTHER" id="PTHR24171">
    <property type="entry name" value="ANKYRIN REPEAT DOMAIN-CONTAINING PROTEIN 39-RELATED"/>
    <property type="match status" value="1"/>
</dbReference>
<evidence type="ECO:0000313" key="5">
    <source>
        <dbReference type="EMBL" id="GAA3930477.1"/>
    </source>
</evidence>
<dbReference type="Gene3D" id="1.25.40.20">
    <property type="entry name" value="Ankyrin repeat-containing domain"/>
    <property type="match status" value="2"/>
</dbReference>
<feature type="signal peptide" evidence="4">
    <location>
        <begin position="1"/>
        <end position="20"/>
    </location>
</feature>
<accession>A0ABP7MUF8</accession>
<evidence type="ECO:0000256" key="3">
    <source>
        <dbReference type="PROSITE-ProRule" id="PRU00023"/>
    </source>
</evidence>
<dbReference type="PANTHER" id="PTHR24171:SF9">
    <property type="entry name" value="ANKYRIN REPEAT DOMAIN-CONTAINING PROTEIN 39"/>
    <property type="match status" value="1"/>
</dbReference>
<dbReference type="PROSITE" id="PS50088">
    <property type="entry name" value="ANK_REPEAT"/>
    <property type="match status" value="2"/>
</dbReference>
<evidence type="ECO:0000256" key="1">
    <source>
        <dbReference type="ARBA" id="ARBA00022737"/>
    </source>
</evidence>
<dbReference type="SMART" id="SM00248">
    <property type="entry name" value="ANK"/>
    <property type="match status" value="2"/>
</dbReference>
<evidence type="ECO:0008006" key="7">
    <source>
        <dbReference type="Google" id="ProtNLM"/>
    </source>
</evidence>
<keyword evidence="2 3" id="KW-0040">ANK repeat</keyword>
<dbReference type="PROSITE" id="PS50297">
    <property type="entry name" value="ANK_REP_REGION"/>
    <property type="match status" value="1"/>
</dbReference>
<dbReference type="InterPro" id="IPR036770">
    <property type="entry name" value="Ankyrin_rpt-contain_sf"/>
</dbReference>
<feature type="repeat" description="ANK" evidence="3">
    <location>
        <begin position="92"/>
        <end position="124"/>
    </location>
</feature>
<reference evidence="6" key="1">
    <citation type="journal article" date="2019" name="Int. J. Syst. Evol. Microbiol.">
        <title>The Global Catalogue of Microorganisms (GCM) 10K type strain sequencing project: providing services to taxonomists for standard genome sequencing and annotation.</title>
        <authorList>
            <consortium name="The Broad Institute Genomics Platform"/>
            <consortium name="The Broad Institute Genome Sequencing Center for Infectious Disease"/>
            <person name="Wu L."/>
            <person name="Ma J."/>
        </authorList>
    </citation>
    <scope>NUCLEOTIDE SEQUENCE [LARGE SCALE GENOMIC DNA]</scope>
    <source>
        <strain evidence="6">JCM 17214</strain>
    </source>
</reference>